<dbReference type="AlphaFoldDB" id="I4G737"/>
<dbReference type="EMBL" id="CAIJ01000439">
    <property type="protein sequence ID" value="CCI03748.1"/>
    <property type="molecule type" value="Genomic_DNA"/>
</dbReference>
<name>I4G737_MICAE</name>
<dbReference type="InterPro" id="IPR038720">
    <property type="entry name" value="YprB_RNase_H-like_dom"/>
</dbReference>
<dbReference type="InterPro" id="IPR019993">
    <property type="entry name" value="RecB_nuclease_TM0106_put"/>
</dbReference>
<dbReference type="HOGENOM" id="CLU_044183_0_0_3"/>
<dbReference type="InterPro" id="IPR011604">
    <property type="entry name" value="PDDEXK-like_dom_sf"/>
</dbReference>
<protein>
    <recommendedName>
        <fullName evidence="1">YprB ribonuclease H-like domain-containing protein</fullName>
    </recommendedName>
</protein>
<dbReference type="Gene3D" id="3.90.320.10">
    <property type="match status" value="1"/>
</dbReference>
<evidence type="ECO:0000313" key="2">
    <source>
        <dbReference type="EMBL" id="CCI03748.1"/>
    </source>
</evidence>
<dbReference type="SUPFAM" id="SSF53098">
    <property type="entry name" value="Ribonuclease H-like"/>
    <property type="match status" value="1"/>
</dbReference>
<dbReference type="InterPro" id="IPR012337">
    <property type="entry name" value="RNaseH-like_sf"/>
</dbReference>
<sequence length="505" mass="58953">MGMFSFFKFIIFYFTSQVQESLTFLLDRMLLTDDLLLDYQRCQRRGFLNLYGNSQEKDPERDFLLKLRQESQIHVNKVLQDSYPDYCSLTTPSTDILAAARETEALMGQGVSCIYHGVLLQSGYPVSLTGSPHLLIKQVGESKFGDWIYYPLNIQLGRRPKPEYKMLATFYAYLLAGMQGVFPNYAEIVLRRHNRYRVELNLWLTKLEEIIKKFGEMVINHQEPEVFISRQRCSLCHWYSHCYGIAQASQHLSLVPGVTPSRYQFLQSLGVSTMESLALTCPTRMGEGMGLEVANQLQLQAQAIIENRAFRKSNGKTAYLSPLPRAEIEFYFDIEAEPEQNLDYLLGILRVDYRVNTQQFYPFLAEKPEDEGRIWQEFLTLVMQDYQAPIFHFSEYEVETIKRLGYLYKTPSSLINQLVSRCFDLHYQVVNSVTFPVESYSLKSLANWIGFQWRDRGVSGDQCVWWYDQWLKTGDRTLLAAILRYNEDDCRATFRLKDWLVNFLI</sequence>
<proteinExistence type="predicted"/>
<gene>
    <name evidence="2" type="ORF">MICAC_4940005</name>
</gene>
<dbReference type="Pfam" id="PF13482">
    <property type="entry name" value="RNase_H_2"/>
    <property type="match status" value="1"/>
</dbReference>
<evidence type="ECO:0000259" key="1">
    <source>
        <dbReference type="Pfam" id="PF13482"/>
    </source>
</evidence>
<dbReference type="Proteomes" id="UP000003480">
    <property type="component" value="Unassembled WGS sequence"/>
</dbReference>
<evidence type="ECO:0000313" key="3">
    <source>
        <dbReference type="Proteomes" id="UP000003480"/>
    </source>
</evidence>
<comment type="caution">
    <text evidence="2">The sequence shown here is derived from an EMBL/GenBank/DDBJ whole genome shotgun (WGS) entry which is preliminary data.</text>
</comment>
<feature type="domain" description="YprB ribonuclease H-like" evidence="1">
    <location>
        <begin position="331"/>
        <end position="501"/>
    </location>
</feature>
<dbReference type="NCBIfam" id="TIGR03491">
    <property type="entry name" value="TM0106 family RecB-like putative nuclease"/>
    <property type="match status" value="1"/>
</dbReference>
<accession>I4G737</accession>
<reference evidence="2 3" key="1">
    <citation type="submission" date="2012-04" db="EMBL/GenBank/DDBJ databases">
        <authorList>
            <person name="Genoscope - CEA"/>
        </authorList>
    </citation>
    <scope>NUCLEOTIDE SEQUENCE [LARGE SCALE GENOMIC DNA]</scope>
    <source>
        <strain evidence="2 3">9443</strain>
    </source>
</reference>
<organism evidence="2 3">
    <name type="scientific">Microcystis aeruginosa PCC 9443</name>
    <dbReference type="NCBI Taxonomy" id="1160281"/>
    <lineage>
        <taxon>Bacteria</taxon>
        <taxon>Bacillati</taxon>
        <taxon>Cyanobacteriota</taxon>
        <taxon>Cyanophyceae</taxon>
        <taxon>Oscillatoriophycideae</taxon>
        <taxon>Chroococcales</taxon>
        <taxon>Microcystaceae</taxon>
        <taxon>Microcystis</taxon>
    </lineage>
</organism>